<reference evidence="1 2" key="1">
    <citation type="journal article" date="2018" name="Biotechnol. Adv.">
        <title>Improved genomic resources and new bioinformatic workflow for the carcinogenic parasite Clonorchis sinensis: Biotechnological implications.</title>
        <authorList>
            <person name="Wang D."/>
            <person name="Korhonen P.K."/>
            <person name="Gasser R.B."/>
            <person name="Young N.D."/>
        </authorList>
    </citation>
    <scope>NUCLEOTIDE SEQUENCE [LARGE SCALE GENOMIC DNA]</scope>
    <source>
        <strain evidence="1">Cs-k2</strain>
    </source>
</reference>
<reference evidence="1 2" key="2">
    <citation type="journal article" date="2021" name="Genomics">
        <title>High-quality reference genome for Clonorchis sinensis.</title>
        <authorList>
            <person name="Young N.D."/>
            <person name="Stroehlein A.J."/>
            <person name="Kinkar L."/>
            <person name="Wang T."/>
            <person name="Sohn W.M."/>
            <person name="Chang B.C.H."/>
            <person name="Kaur P."/>
            <person name="Weisz D."/>
            <person name="Dudchenko O."/>
            <person name="Aiden E.L."/>
            <person name="Korhonen P.K."/>
            <person name="Gasser R.B."/>
        </authorList>
    </citation>
    <scope>NUCLEOTIDE SEQUENCE [LARGE SCALE GENOMIC DNA]</scope>
    <source>
        <strain evidence="1">Cs-k2</strain>
    </source>
</reference>
<evidence type="ECO:0000313" key="2">
    <source>
        <dbReference type="Proteomes" id="UP000286415"/>
    </source>
</evidence>
<dbReference type="OrthoDB" id="10477500at2759"/>
<evidence type="ECO:0000313" key="1">
    <source>
        <dbReference type="EMBL" id="KAG5454110.1"/>
    </source>
</evidence>
<dbReference type="InParanoid" id="A0A3R7BZY3"/>
<organism evidence="1 2">
    <name type="scientific">Clonorchis sinensis</name>
    <name type="common">Chinese liver fluke</name>
    <dbReference type="NCBI Taxonomy" id="79923"/>
    <lineage>
        <taxon>Eukaryota</taxon>
        <taxon>Metazoa</taxon>
        <taxon>Spiralia</taxon>
        <taxon>Lophotrochozoa</taxon>
        <taxon>Platyhelminthes</taxon>
        <taxon>Trematoda</taxon>
        <taxon>Digenea</taxon>
        <taxon>Opisthorchiida</taxon>
        <taxon>Opisthorchiata</taxon>
        <taxon>Opisthorchiidae</taxon>
        <taxon>Clonorchis</taxon>
    </lineage>
</organism>
<gene>
    <name evidence="1" type="ORF">CSKR_110492</name>
</gene>
<name>A0A3R7BZY3_CLOSI</name>
<dbReference type="Proteomes" id="UP000286415">
    <property type="component" value="Unassembled WGS sequence"/>
</dbReference>
<protein>
    <submittedName>
        <fullName evidence="1">Uncharacterized protein</fullName>
    </submittedName>
</protein>
<sequence>MKCLKEGGEARILLSHHLSRGCVSWWLIRWQLICSPSLATDLQTFRPQARRHRQCAVEWVLHPCLTAFIWFLKSI</sequence>
<proteinExistence type="predicted"/>
<dbReference type="EMBL" id="NIRI02000010">
    <property type="protein sequence ID" value="KAG5454110.1"/>
    <property type="molecule type" value="Genomic_DNA"/>
</dbReference>
<keyword evidence="2" id="KW-1185">Reference proteome</keyword>
<dbReference type="AlphaFoldDB" id="A0A3R7BZY3"/>
<comment type="caution">
    <text evidence="1">The sequence shown here is derived from an EMBL/GenBank/DDBJ whole genome shotgun (WGS) entry which is preliminary data.</text>
</comment>
<accession>A0A3R7BZY3</accession>